<accession>A0A855XCH6</accession>
<dbReference type="EMBL" id="PQAP01000005">
    <property type="protein sequence ID" value="PWB76102.1"/>
    <property type="molecule type" value="Genomic_DNA"/>
</dbReference>
<evidence type="ECO:0000313" key="1">
    <source>
        <dbReference type="EMBL" id="PWB76102.1"/>
    </source>
</evidence>
<sequence>MFLPAPAKCHMLSVLIWTDFVSTARIVKVLHWGELPGRILRTGFLLLLFAVSAVAQSETPQSAGPARDSSRAQTDSVVPRVDTLGGRSGPLSAAAAAPGFCVVGHSIGKFAFPMSNFARWGMGAIEGRSADCLTGARIPDGDYPRGMNAMFLNKGGIWIGGVVGIDTLVSTGTDMDVCDRELIPDIWPFGKPVRRSSIDPFSPEYKDAVSEQDYIITYTDTISKDNPFASSDAVDRKPHRPLNVRVTQKSYVWSYDYADDLVFFTCRVENIGRKAIKDMYFGVYMDIDIRRPSDINLSQLGTGCGKPPTGGRDDLTGFVYSYPTPYTDPICNFVDTVQLAYTYDHDGEGNTYTGLFNLPSAVGVRYLRPSTGGESVSYNWWIPNSNASYDFGPQTKEHYRVMSSGTGAPRGDRNKYFVMSNGEIDYDQIRAASIKVGDPVWMPPNLDIARQYTRGGDNQWVLATGPYDVNPGEYVDIPFALVGSDNFHVDVLNFFYNLNFRYLPNTYLKATNLPDLVKNAAWAGRIYDNPGVDTDSDGYAGKFRICYYDTNVVETTYYEGDGVPDWHAASPPPAPKVWVTPKLDGLHVRFNGKESETTRDFLSSVVDFEGYRVYVGRDSRAESFSLVASYDRENYDIYRFNPRKKPKPDFELDGFPVTLQELKCRFGKREDPCHDEYFNPLAYSAASPWINPWFPTDSIFYFTRHDYNASVLGVQTPIRKRFPNEPPPSVPPTPDQLTDDGYLKYYEYEMDVTNLLPTLLYYVNVTAFDFGSPKAGLLPMESSRQVGAKSLYVLADSEQLKEELPPVYIYPNPYRINGGYRSGSYEGLGQSDLIADRVRAIHFVNLPPTCTIRILSLDGDLIREIKHDVDPSDPKCHYDMWDLISRNTQMVVSGLYYWTVEDTQGKVQIGKFVILM</sequence>
<reference evidence="1 2" key="1">
    <citation type="journal article" date="2018" name="ISME J.">
        <title>A methanotrophic archaeon couples anaerobic oxidation of methane to Fe(III) reduction.</title>
        <authorList>
            <person name="Cai C."/>
            <person name="Leu A.O."/>
            <person name="Xie G.J."/>
            <person name="Guo J."/>
            <person name="Feng Y."/>
            <person name="Zhao J.X."/>
            <person name="Tyson G.W."/>
            <person name="Yuan Z."/>
            <person name="Hu S."/>
        </authorList>
    </citation>
    <scope>NUCLEOTIDE SEQUENCE [LARGE SCALE GENOMIC DNA]</scope>
    <source>
        <strain evidence="1">FeB_12</strain>
    </source>
</reference>
<name>A0A855XCH6_9BACT</name>
<gene>
    <name evidence="1" type="ORF">C3F09_01285</name>
</gene>
<dbReference type="Proteomes" id="UP000250918">
    <property type="component" value="Unassembled WGS sequence"/>
</dbReference>
<organism evidence="1 2">
    <name type="scientific">candidate division GN15 bacterium</name>
    <dbReference type="NCBI Taxonomy" id="2072418"/>
    <lineage>
        <taxon>Bacteria</taxon>
        <taxon>candidate division GN15</taxon>
    </lineage>
</organism>
<evidence type="ECO:0000313" key="2">
    <source>
        <dbReference type="Proteomes" id="UP000250918"/>
    </source>
</evidence>
<comment type="caution">
    <text evidence="1">The sequence shown here is derived from an EMBL/GenBank/DDBJ whole genome shotgun (WGS) entry which is preliminary data.</text>
</comment>
<proteinExistence type="predicted"/>
<evidence type="ECO:0008006" key="3">
    <source>
        <dbReference type="Google" id="ProtNLM"/>
    </source>
</evidence>
<dbReference type="AlphaFoldDB" id="A0A855XCH6"/>
<protein>
    <recommendedName>
        <fullName evidence="3">T9SS C-terminal target domain-containing protein</fullName>
    </recommendedName>
</protein>